<reference evidence="2" key="1">
    <citation type="submission" date="2017-02" db="UniProtKB">
        <authorList>
            <consortium name="WormBaseParasite"/>
        </authorList>
    </citation>
    <scope>IDENTIFICATION</scope>
</reference>
<dbReference type="AlphaFoldDB" id="A0A0M3IA08"/>
<dbReference type="Proteomes" id="UP000036681">
    <property type="component" value="Unplaced"/>
</dbReference>
<evidence type="ECO:0000313" key="2">
    <source>
        <dbReference type="WBParaSite" id="ALUE_0001435301-mRNA-1"/>
    </source>
</evidence>
<sequence length="109" mass="12217">MLTNPFHIASAGVSSPLAFSASGSVMWWNFSMLVCQCMEERCRNEGKLVCWEATSLISAAINWKVAEKCTYFVWKRREERSGSGFGGHYWLLAGSARMTEGAWALSARR</sequence>
<accession>A0A0M3IA08</accession>
<name>A0A0M3IA08_ASCLU</name>
<proteinExistence type="predicted"/>
<dbReference type="WBParaSite" id="ALUE_0001435301-mRNA-1">
    <property type="protein sequence ID" value="ALUE_0001435301-mRNA-1"/>
    <property type="gene ID" value="ALUE_0001435301"/>
</dbReference>
<evidence type="ECO:0000313" key="1">
    <source>
        <dbReference type="Proteomes" id="UP000036681"/>
    </source>
</evidence>
<protein>
    <submittedName>
        <fullName evidence="2">Secreted protein</fullName>
    </submittedName>
</protein>
<organism evidence="1 2">
    <name type="scientific">Ascaris lumbricoides</name>
    <name type="common">Giant roundworm</name>
    <dbReference type="NCBI Taxonomy" id="6252"/>
    <lineage>
        <taxon>Eukaryota</taxon>
        <taxon>Metazoa</taxon>
        <taxon>Ecdysozoa</taxon>
        <taxon>Nematoda</taxon>
        <taxon>Chromadorea</taxon>
        <taxon>Rhabditida</taxon>
        <taxon>Spirurina</taxon>
        <taxon>Ascaridomorpha</taxon>
        <taxon>Ascaridoidea</taxon>
        <taxon>Ascarididae</taxon>
        <taxon>Ascaris</taxon>
    </lineage>
</organism>
<keyword evidence="1" id="KW-1185">Reference proteome</keyword>